<accession>A0A5S4FN41</accession>
<dbReference type="EMBL" id="VCKY01000034">
    <property type="protein sequence ID" value="TMR22095.1"/>
    <property type="molecule type" value="Genomic_DNA"/>
</dbReference>
<evidence type="ECO:0000313" key="2">
    <source>
        <dbReference type="EMBL" id="TMR22095.1"/>
    </source>
</evidence>
<dbReference type="Proteomes" id="UP000309128">
    <property type="component" value="Unassembled WGS sequence"/>
</dbReference>
<keyword evidence="3" id="KW-1185">Reference proteome</keyword>
<gene>
    <name evidence="2" type="ORF">ETD86_13075</name>
</gene>
<feature type="region of interest" description="Disordered" evidence="1">
    <location>
        <begin position="1"/>
        <end position="36"/>
    </location>
</feature>
<name>A0A5S4FN41_9ACTN</name>
<dbReference type="AlphaFoldDB" id="A0A5S4FN41"/>
<proteinExistence type="predicted"/>
<protein>
    <submittedName>
        <fullName evidence="2">Uncharacterized protein</fullName>
    </submittedName>
</protein>
<evidence type="ECO:0000256" key="1">
    <source>
        <dbReference type="SAM" id="MobiDB-lite"/>
    </source>
</evidence>
<reference evidence="2 3" key="1">
    <citation type="submission" date="2019-05" db="EMBL/GenBank/DDBJ databases">
        <title>Draft genome sequence of Nonomuraea turkmeniaca DSM 43926.</title>
        <authorList>
            <person name="Saricaoglu S."/>
            <person name="Isik K."/>
        </authorList>
    </citation>
    <scope>NUCLEOTIDE SEQUENCE [LARGE SCALE GENOMIC DNA]</scope>
    <source>
        <strain evidence="2 3">DSM 43926</strain>
    </source>
</reference>
<sequence>MTKGDTPNDSGTEASAAQETADEERSPYEYDLDDAPLHPLVEGGNLVCAEVPGCPDFFVLLDKDNPDAPPRIAGAILRKAGLNI</sequence>
<dbReference type="RefSeq" id="WP_138666403.1">
    <property type="nucleotide sequence ID" value="NZ_VCKY01000034.1"/>
</dbReference>
<evidence type="ECO:0000313" key="3">
    <source>
        <dbReference type="Proteomes" id="UP000309128"/>
    </source>
</evidence>
<feature type="compositionally biased region" description="Polar residues" evidence="1">
    <location>
        <begin position="1"/>
        <end position="18"/>
    </location>
</feature>
<comment type="caution">
    <text evidence="2">The sequence shown here is derived from an EMBL/GenBank/DDBJ whole genome shotgun (WGS) entry which is preliminary data.</text>
</comment>
<organism evidence="2 3">
    <name type="scientific">Nonomuraea turkmeniaca</name>
    <dbReference type="NCBI Taxonomy" id="103838"/>
    <lineage>
        <taxon>Bacteria</taxon>
        <taxon>Bacillati</taxon>
        <taxon>Actinomycetota</taxon>
        <taxon>Actinomycetes</taxon>
        <taxon>Streptosporangiales</taxon>
        <taxon>Streptosporangiaceae</taxon>
        <taxon>Nonomuraea</taxon>
    </lineage>
</organism>